<dbReference type="Gene3D" id="3.30.40.10">
    <property type="entry name" value="Zinc/RING finger domain, C3HC4 (zinc finger)"/>
    <property type="match status" value="1"/>
</dbReference>
<keyword evidence="7" id="KW-0833">Ubl conjugation pathway</keyword>
<keyword evidence="5" id="KW-0479">Metal-binding</keyword>
<dbReference type="Pfam" id="PF12678">
    <property type="entry name" value="zf-rbx1"/>
    <property type="match status" value="1"/>
</dbReference>
<accession>A0A9Q1K4A9</accession>
<keyword evidence="4" id="KW-0808">Transferase</keyword>
<keyword evidence="8" id="KW-0862">Zinc</keyword>
<dbReference type="EC" id="2.3.2.27" evidence="3"/>
<evidence type="ECO:0000256" key="5">
    <source>
        <dbReference type="ARBA" id="ARBA00022723"/>
    </source>
</evidence>
<dbReference type="EMBL" id="JAKOGI010000365">
    <property type="protein sequence ID" value="KAJ8436112.1"/>
    <property type="molecule type" value="Genomic_DNA"/>
</dbReference>
<dbReference type="AlphaFoldDB" id="A0A9Q1K4A9"/>
<evidence type="ECO:0000259" key="11">
    <source>
        <dbReference type="PROSITE" id="PS50089"/>
    </source>
</evidence>
<reference evidence="12" key="1">
    <citation type="submission" date="2022-04" db="EMBL/GenBank/DDBJ databases">
        <title>Carnegiea gigantea Genome sequencing and assembly v2.</title>
        <authorList>
            <person name="Copetti D."/>
            <person name="Sanderson M.J."/>
            <person name="Burquez A."/>
            <person name="Wojciechowski M.F."/>
        </authorList>
    </citation>
    <scope>NUCLEOTIDE SEQUENCE</scope>
    <source>
        <strain evidence="12">SGP5-SGP5p</strain>
        <tissue evidence="12">Aerial part</tissue>
    </source>
</reference>
<evidence type="ECO:0000256" key="4">
    <source>
        <dbReference type="ARBA" id="ARBA00022679"/>
    </source>
</evidence>
<dbReference type="Proteomes" id="UP001153076">
    <property type="component" value="Unassembled WGS sequence"/>
</dbReference>
<evidence type="ECO:0000256" key="1">
    <source>
        <dbReference type="ARBA" id="ARBA00000900"/>
    </source>
</evidence>
<evidence type="ECO:0000256" key="10">
    <source>
        <dbReference type="SAM" id="MobiDB-lite"/>
    </source>
</evidence>
<keyword evidence="6 9" id="KW-0863">Zinc-finger</keyword>
<evidence type="ECO:0000256" key="7">
    <source>
        <dbReference type="ARBA" id="ARBA00022786"/>
    </source>
</evidence>
<evidence type="ECO:0000256" key="2">
    <source>
        <dbReference type="ARBA" id="ARBA00004906"/>
    </source>
</evidence>
<name>A0A9Q1K4A9_9CARY</name>
<feature type="domain" description="RING-type" evidence="11">
    <location>
        <begin position="548"/>
        <end position="614"/>
    </location>
</feature>
<dbReference type="InterPro" id="IPR001841">
    <property type="entry name" value="Znf_RING"/>
</dbReference>
<keyword evidence="13" id="KW-1185">Reference proteome</keyword>
<evidence type="ECO:0000256" key="3">
    <source>
        <dbReference type="ARBA" id="ARBA00012483"/>
    </source>
</evidence>
<dbReference type="InterPro" id="IPR013083">
    <property type="entry name" value="Znf_RING/FYVE/PHD"/>
</dbReference>
<dbReference type="GO" id="GO:0061630">
    <property type="term" value="F:ubiquitin protein ligase activity"/>
    <property type="evidence" value="ECO:0007669"/>
    <property type="project" value="UniProtKB-EC"/>
</dbReference>
<evidence type="ECO:0000313" key="12">
    <source>
        <dbReference type="EMBL" id="KAJ8436112.1"/>
    </source>
</evidence>
<evidence type="ECO:0000256" key="8">
    <source>
        <dbReference type="ARBA" id="ARBA00022833"/>
    </source>
</evidence>
<feature type="region of interest" description="Disordered" evidence="10">
    <location>
        <begin position="137"/>
        <end position="161"/>
    </location>
</feature>
<protein>
    <recommendedName>
        <fullName evidence="3">RING-type E3 ubiquitin transferase</fullName>
        <ecNumber evidence="3">2.3.2.27</ecNumber>
    </recommendedName>
</protein>
<dbReference type="InterPro" id="IPR024766">
    <property type="entry name" value="Znf_RING_H2"/>
</dbReference>
<organism evidence="12 13">
    <name type="scientific">Carnegiea gigantea</name>
    <dbReference type="NCBI Taxonomy" id="171969"/>
    <lineage>
        <taxon>Eukaryota</taxon>
        <taxon>Viridiplantae</taxon>
        <taxon>Streptophyta</taxon>
        <taxon>Embryophyta</taxon>
        <taxon>Tracheophyta</taxon>
        <taxon>Spermatophyta</taxon>
        <taxon>Magnoliopsida</taxon>
        <taxon>eudicotyledons</taxon>
        <taxon>Gunneridae</taxon>
        <taxon>Pentapetalae</taxon>
        <taxon>Caryophyllales</taxon>
        <taxon>Cactineae</taxon>
        <taxon>Cactaceae</taxon>
        <taxon>Cactoideae</taxon>
        <taxon>Echinocereeae</taxon>
        <taxon>Carnegiea</taxon>
    </lineage>
</organism>
<sequence length="626" mass="69490">MMSCIGTWHFKYQKQSSIVPNVIMAHRHLYSSSPIFEAEPDQHWSHLPPDDPYIHFDAVFTSMLSQRFKDAYACVSIPWTSQETDFEFDVSEKAVLRARTSATENGTVFHPGENGSVDRAHYASQWNTAGRLNGYSSSSQMVNAPHFQPDASDPPRDSLHPSAAANVFMVPENHVHHASSSNYGVESNFFDLSMGNGRRPYKRKSPGIPAVCERGSTSRYYCAGTSSDVPSSSELWQDKSTLDGQLTRWESLAVPPSYRGNQLSIGGESSLRNVRSRSALDLDSDVFRTHLPANYSHHPSSSRLPVDQSGAIDHPSSNPSVPIQEWNPIHVAGAPHARPIVSNSLPHESSRFFPGSSITNASGEMAGFHHEHISSRNVVVPQSLHPPPSRGVRSSYTHRSGNSSRVSLGSLRIGHVPPLDEGLQLVGEGHSSRHPRPFLGWRNGDRSGRSRLSSERHRLLAEDAGSHDRLTPEGLMIVDQSSLYGSRSLFDQHRDMRLDVDNMSYEELLALGERIGCVNTGLCEDQLPKCLTESVYCSSDQVQEEGRCVICLTDFVYSDSSLVMTHAFPVRDNLFQEEYQHMDDVGTLKACGHDYHVACIKKWLSMKNTCPICKGPALPDNMKEKK</sequence>
<comment type="pathway">
    <text evidence="2">Protein modification; protein ubiquitination.</text>
</comment>
<comment type="catalytic activity">
    <reaction evidence="1">
        <text>S-ubiquitinyl-[E2 ubiquitin-conjugating enzyme]-L-cysteine + [acceptor protein]-L-lysine = [E2 ubiquitin-conjugating enzyme]-L-cysteine + N(6)-ubiquitinyl-[acceptor protein]-L-lysine.</text>
        <dbReference type="EC" id="2.3.2.27"/>
    </reaction>
</comment>
<gene>
    <name evidence="12" type="ORF">Cgig2_017095</name>
</gene>
<dbReference type="SUPFAM" id="SSF57850">
    <property type="entry name" value="RING/U-box"/>
    <property type="match status" value="1"/>
</dbReference>
<evidence type="ECO:0000256" key="6">
    <source>
        <dbReference type="ARBA" id="ARBA00022771"/>
    </source>
</evidence>
<comment type="caution">
    <text evidence="12">The sequence shown here is derived from an EMBL/GenBank/DDBJ whole genome shotgun (WGS) entry which is preliminary data.</text>
</comment>
<dbReference type="OrthoDB" id="8062037at2759"/>
<dbReference type="GO" id="GO:0008270">
    <property type="term" value="F:zinc ion binding"/>
    <property type="evidence" value="ECO:0007669"/>
    <property type="project" value="UniProtKB-KW"/>
</dbReference>
<proteinExistence type="predicted"/>
<feature type="region of interest" description="Disordered" evidence="10">
    <location>
        <begin position="427"/>
        <end position="454"/>
    </location>
</feature>
<feature type="region of interest" description="Disordered" evidence="10">
    <location>
        <begin position="384"/>
        <end position="409"/>
    </location>
</feature>
<dbReference type="PANTHER" id="PTHR22937:SF174">
    <property type="entry name" value="RING-TYPE E3 UBIQUITIN TRANSFERASE"/>
    <property type="match status" value="1"/>
</dbReference>
<evidence type="ECO:0000256" key="9">
    <source>
        <dbReference type="PROSITE-ProRule" id="PRU00175"/>
    </source>
</evidence>
<evidence type="ECO:0000313" key="13">
    <source>
        <dbReference type="Proteomes" id="UP001153076"/>
    </source>
</evidence>
<dbReference type="PANTHER" id="PTHR22937">
    <property type="entry name" value="E3 UBIQUITIN-PROTEIN LIGASE RNF165"/>
    <property type="match status" value="1"/>
</dbReference>
<feature type="compositionally biased region" description="Basic and acidic residues" evidence="10">
    <location>
        <begin position="443"/>
        <end position="454"/>
    </location>
</feature>
<dbReference type="PROSITE" id="PS50089">
    <property type="entry name" value="ZF_RING_2"/>
    <property type="match status" value="1"/>
</dbReference>
<dbReference type="SMART" id="SM00184">
    <property type="entry name" value="RING"/>
    <property type="match status" value="1"/>
</dbReference>
<feature type="compositionally biased region" description="Polar residues" evidence="10">
    <location>
        <begin position="392"/>
        <end position="407"/>
    </location>
</feature>
<dbReference type="InterPro" id="IPR045191">
    <property type="entry name" value="MBR1/2-like"/>
</dbReference>